<keyword evidence="4" id="KW-1003">Cell membrane</keyword>
<evidence type="ECO:0000256" key="13">
    <source>
        <dbReference type="ARBA" id="ARBA00023136"/>
    </source>
</evidence>
<dbReference type="Proteomes" id="UP000077856">
    <property type="component" value="Chromosome"/>
</dbReference>
<dbReference type="InterPro" id="IPR004358">
    <property type="entry name" value="Sig_transdc_His_kin-like_C"/>
</dbReference>
<protein>
    <recommendedName>
        <fullName evidence="3">histidine kinase</fullName>
        <ecNumber evidence="3">2.7.13.3</ecNumber>
    </recommendedName>
</protein>
<dbReference type="PANTHER" id="PTHR45528">
    <property type="entry name" value="SENSOR HISTIDINE KINASE CPXA"/>
    <property type="match status" value="1"/>
</dbReference>
<dbReference type="Pfam" id="PF02518">
    <property type="entry name" value="HATPase_c"/>
    <property type="match status" value="1"/>
</dbReference>
<dbReference type="PROSITE" id="PS50885">
    <property type="entry name" value="HAMP"/>
    <property type="match status" value="1"/>
</dbReference>
<keyword evidence="5" id="KW-0597">Phosphoprotein</keyword>
<evidence type="ECO:0000256" key="9">
    <source>
        <dbReference type="ARBA" id="ARBA00022777"/>
    </source>
</evidence>
<evidence type="ECO:0000259" key="16">
    <source>
        <dbReference type="PROSITE" id="PS50885"/>
    </source>
</evidence>
<keyword evidence="8" id="KW-0547">Nucleotide-binding</keyword>
<evidence type="ECO:0000256" key="10">
    <source>
        <dbReference type="ARBA" id="ARBA00022840"/>
    </source>
</evidence>
<dbReference type="InterPro" id="IPR003661">
    <property type="entry name" value="HisK_dim/P_dom"/>
</dbReference>
<evidence type="ECO:0000256" key="4">
    <source>
        <dbReference type="ARBA" id="ARBA00022475"/>
    </source>
</evidence>
<dbReference type="GO" id="GO:0005886">
    <property type="term" value="C:plasma membrane"/>
    <property type="evidence" value="ECO:0007669"/>
    <property type="project" value="UniProtKB-SubCell"/>
</dbReference>
<dbReference type="PRINTS" id="PR00344">
    <property type="entry name" value="BCTRLSENSOR"/>
</dbReference>
<keyword evidence="9 17" id="KW-0418">Kinase</keyword>
<evidence type="ECO:0000256" key="3">
    <source>
        <dbReference type="ARBA" id="ARBA00012438"/>
    </source>
</evidence>
<dbReference type="InterPro" id="IPR005467">
    <property type="entry name" value="His_kinase_dom"/>
</dbReference>
<dbReference type="Gene3D" id="1.10.287.130">
    <property type="match status" value="1"/>
</dbReference>
<comment type="subcellular location">
    <subcellularLocation>
        <location evidence="2">Cell membrane</location>
        <topology evidence="2">Multi-pass membrane protein</topology>
    </subcellularLocation>
</comment>
<dbReference type="SUPFAM" id="SSF55874">
    <property type="entry name" value="ATPase domain of HSP90 chaperone/DNA topoisomerase II/histidine kinase"/>
    <property type="match status" value="1"/>
</dbReference>
<keyword evidence="11 14" id="KW-1133">Transmembrane helix</keyword>
<keyword evidence="13 14" id="KW-0472">Membrane</keyword>
<dbReference type="GO" id="GO:0005524">
    <property type="term" value="F:ATP binding"/>
    <property type="evidence" value="ECO:0007669"/>
    <property type="project" value="UniProtKB-KW"/>
</dbReference>
<dbReference type="InterPro" id="IPR003594">
    <property type="entry name" value="HATPase_dom"/>
</dbReference>
<keyword evidence="10" id="KW-0067">ATP-binding</keyword>
<dbReference type="SMART" id="SM00387">
    <property type="entry name" value="HATPase_c"/>
    <property type="match status" value="1"/>
</dbReference>
<evidence type="ECO:0000256" key="5">
    <source>
        <dbReference type="ARBA" id="ARBA00022553"/>
    </source>
</evidence>
<evidence type="ECO:0000259" key="15">
    <source>
        <dbReference type="PROSITE" id="PS50109"/>
    </source>
</evidence>
<keyword evidence="6" id="KW-0808">Transferase</keyword>
<name>A0A160M7A7_9BACI</name>
<proteinExistence type="predicted"/>
<evidence type="ECO:0000256" key="14">
    <source>
        <dbReference type="SAM" id="Phobius"/>
    </source>
</evidence>
<dbReference type="CDD" id="cd06225">
    <property type="entry name" value="HAMP"/>
    <property type="match status" value="1"/>
</dbReference>
<gene>
    <name evidence="17" type="ORF">A361_04395</name>
</gene>
<dbReference type="eggNOG" id="COG2205">
    <property type="taxonomic scope" value="Bacteria"/>
</dbReference>
<feature type="transmembrane region" description="Helical" evidence="14">
    <location>
        <begin position="61"/>
        <end position="79"/>
    </location>
</feature>
<comment type="catalytic activity">
    <reaction evidence="1">
        <text>ATP + protein L-histidine = ADP + protein N-phospho-L-histidine.</text>
        <dbReference type="EC" id="2.7.13.3"/>
    </reaction>
</comment>
<dbReference type="Gene3D" id="3.30.565.10">
    <property type="entry name" value="Histidine kinase-like ATPase, C-terminal domain"/>
    <property type="match status" value="1"/>
</dbReference>
<dbReference type="Pfam" id="PF00512">
    <property type="entry name" value="HisKA"/>
    <property type="match status" value="1"/>
</dbReference>
<feature type="domain" description="HAMP" evidence="16">
    <location>
        <begin position="88"/>
        <end position="133"/>
    </location>
</feature>
<feature type="domain" description="Histidine kinase" evidence="15">
    <location>
        <begin position="148"/>
        <end position="364"/>
    </location>
</feature>
<keyword evidence="12" id="KW-0902">Two-component regulatory system</keyword>
<evidence type="ECO:0000256" key="7">
    <source>
        <dbReference type="ARBA" id="ARBA00022692"/>
    </source>
</evidence>
<dbReference type="FunFam" id="1.10.287.130:FF:000001">
    <property type="entry name" value="Two-component sensor histidine kinase"/>
    <property type="match status" value="1"/>
</dbReference>
<reference evidence="17 18" key="1">
    <citation type="submission" date="2016-04" db="EMBL/GenBank/DDBJ databases">
        <title>Complete genome sequence of Bacillus oceanisediminis strain 2691.</title>
        <authorList>
            <person name="Jeong H."/>
            <person name="Kim H.J."/>
            <person name="Lee D.-W."/>
        </authorList>
    </citation>
    <scope>NUCLEOTIDE SEQUENCE [LARGE SCALE GENOMIC DNA]</scope>
    <source>
        <strain evidence="17 18">2691</strain>
    </source>
</reference>
<dbReference type="STRING" id="1196031.A361_04395"/>
<dbReference type="RefSeq" id="WP_026041526.1">
    <property type="nucleotide sequence ID" value="NZ_CP015506.1"/>
</dbReference>
<dbReference type="SUPFAM" id="SSF47384">
    <property type="entry name" value="Homodimeric domain of signal transducing histidine kinase"/>
    <property type="match status" value="1"/>
</dbReference>
<dbReference type="Gene3D" id="6.10.340.10">
    <property type="match status" value="1"/>
</dbReference>
<dbReference type="InterPro" id="IPR036890">
    <property type="entry name" value="HATPase_C_sf"/>
</dbReference>
<evidence type="ECO:0000313" key="17">
    <source>
        <dbReference type="EMBL" id="AND38386.1"/>
    </source>
</evidence>
<dbReference type="AlphaFoldDB" id="A0A160M7A7"/>
<organism evidence="17 18">
    <name type="scientific">Cytobacillus oceanisediminis 2691</name>
    <dbReference type="NCBI Taxonomy" id="1196031"/>
    <lineage>
        <taxon>Bacteria</taxon>
        <taxon>Bacillati</taxon>
        <taxon>Bacillota</taxon>
        <taxon>Bacilli</taxon>
        <taxon>Bacillales</taxon>
        <taxon>Bacillaceae</taxon>
        <taxon>Cytobacillus</taxon>
    </lineage>
</organism>
<evidence type="ECO:0000256" key="11">
    <source>
        <dbReference type="ARBA" id="ARBA00022989"/>
    </source>
</evidence>
<sequence>MGKIMRSFRSKMVLLFSLSMLLSGLVTYLIFKGLQYYYHTMVQYEDPMAQFRIFLGRFGDFNLFFILFILLSFLFFFFLTKPYSAYFNEISSGIRYLARGDFQHKVHIQSNDEFRDIALDINLASEKLQEAIKRGDFSESSKDQLVVNLAHDLRTPLTSVLGYLDLILKDESLTKEQVRHFLTIAFTKSQRLERLIDELFEITRMNYGMLPLEKKRINLTDLLNQLKEELYPVFEKNHLIARMNSEPHLPIFGDGDLIARVFENLMTNAIRYGYEGQYVDINGYIEAEEVVVQIVNYGDSIPSNELPYLFDMFYTGDKARTHQEDSTGLGLFIAKNIVEQHDGSIAAESSVIQTVFEVRLPKDNELDTKELVTSIT</sequence>
<dbReference type="KEGG" id="bon:A361_04395"/>
<evidence type="ECO:0000256" key="2">
    <source>
        <dbReference type="ARBA" id="ARBA00004651"/>
    </source>
</evidence>
<dbReference type="EMBL" id="CP015506">
    <property type="protein sequence ID" value="AND38386.1"/>
    <property type="molecule type" value="Genomic_DNA"/>
</dbReference>
<dbReference type="InterPro" id="IPR036097">
    <property type="entry name" value="HisK_dim/P_sf"/>
</dbReference>
<evidence type="ECO:0000256" key="1">
    <source>
        <dbReference type="ARBA" id="ARBA00000085"/>
    </source>
</evidence>
<dbReference type="PROSITE" id="PS50109">
    <property type="entry name" value="HIS_KIN"/>
    <property type="match status" value="1"/>
</dbReference>
<evidence type="ECO:0000256" key="6">
    <source>
        <dbReference type="ARBA" id="ARBA00022679"/>
    </source>
</evidence>
<evidence type="ECO:0000256" key="8">
    <source>
        <dbReference type="ARBA" id="ARBA00022741"/>
    </source>
</evidence>
<dbReference type="FunFam" id="3.30.565.10:FF:000013">
    <property type="entry name" value="Two-component sensor histidine kinase"/>
    <property type="match status" value="1"/>
</dbReference>
<dbReference type="CDD" id="cd00082">
    <property type="entry name" value="HisKA"/>
    <property type="match status" value="1"/>
</dbReference>
<dbReference type="PANTHER" id="PTHR45528:SF1">
    <property type="entry name" value="SENSOR HISTIDINE KINASE CPXA"/>
    <property type="match status" value="1"/>
</dbReference>
<keyword evidence="7 14" id="KW-0812">Transmembrane</keyword>
<evidence type="ECO:0000256" key="12">
    <source>
        <dbReference type="ARBA" id="ARBA00023012"/>
    </source>
</evidence>
<dbReference type="InterPro" id="IPR003660">
    <property type="entry name" value="HAMP_dom"/>
</dbReference>
<accession>A0A160M7A7</accession>
<dbReference type="EC" id="2.7.13.3" evidence="3"/>
<dbReference type="InterPro" id="IPR050398">
    <property type="entry name" value="HssS/ArlS-like"/>
</dbReference>
<evidence type="ECO:0000313" key="18">
    <source>
        <dbReference type="Proteomes" id="UP000077856"/>
    </source>
</evidence>
<dbReference type="SMART" id="SM00388">
    <property type="entry name" value="HisKA"/>
    <property type="match status" value="1"/>
</dbReference>
<dbReference type="GO" id="GO:0000155">
    <property type="term" value="F:phosphorelay sensor kinase activity"/>
    <property type="evidence" value="ECO:0007669"/>
    <property type="project" value="InterPro"/>
</dbReference>
<feature type="transmembrane region" description="Helical" evidence="14">
    <location>
        <begin position="12"/>
        <end position="31"/>
    </location>
</feature>